<evidence type="ECO:0000259" key="1">
    <source>
        <dbReference type="Pfam" id="PF13358"/>
    </source>
</evidence>
<dbReference type="AlphaFoldDB" id="A0A9R1D7B7"/>
<dbReference type="NCBIfam" id="NF033545">
    <property type="entry name" value="transpos_IS630"/>
    <property type="match status" value="1"/>
</dbReference>
<organism evidence="2 3">
    <name type="scientific">Natronomonas aquatica</name>
    <dbReference type="NCBI Taxonomy" id="2841590"/>
    <lineage>
        <taxon>Archaea</taxon>
        <taxon>Methanobacteriati</taxon>
        <taxon>Methanobacteriota</taxon>
        <taxon>Stenosarchaea group</taxon>
        <taxon>Halobacteria</taxon>
        <taxon>Halobacteriales</taxon>
        <taxon>Natronomonadaceae</taxon>
        <taxon>Natronomonas</taxon>
    </lineage>
</organism>
<dbReference type="Pfam" id="PF13565">
    <property type="entry name" value="HTH_32"/>
    <property type="match status" value="1"/>
</dbReference>
<comment type="caution">
    <text evidence="2">The sequence shown here is derived from an EMBL/GenBank/DDBJ whole genome shotgun (WGS) entry which is preliminary data.</text>
</comment>
<dbReference type="InterPro" id="IPR047655">
    <property type="entry name" value="Transpos_IS630-like"/>
</dbReference>
<evidence type="ECO:0000313" key="2">
    <source>
        <dbReference type="EMBL" id="MCQ4334492.1"/>
    </source>
</evidence>
<dbReference type="Pfam" id="PF13358">
    <property type="entry name" value="DDE_3"/>
    <property type="match status" value="1"/>
</dbReference>
<dbReference type="SUPFAM" id="SSF46689">
    <property type="entry name" value="Homeodomain-like"/>
    <property type="match status" value="1"/>
</dbReference>
<dbReference type="InterPro" id="IPR038717">
    <property type="entry name" value="Tc1-like_DDE_dom"/>
</dbReference>
<keyword evidence="3" id="KW-1185">Reference proteome</keyword>
<proteinExistence type="predicted"/>
<sequence length="376" mass="43645">MPRTQQYSVDLSADERAELNAMLSAGTYKTRELTRARCLLHADDGLTDPQVSEAVGCHPGTVGRIRKRYTEDGLAAITRRKADRIYERKLDGREEAHLIALACSDPPEGRSRWSLHLLADHFVALSEIDVESISHETVRQILKKPQLHPHRSKSWVITPENSAAFVCKMEDVLDLYHEPYDETRPVVCFDESNKELHKEVRDPLPARPGAVARYDYTYERNSTRNLFVMSEPLIGWRHVEVTERRRKQEFVAQMQSLVDDHYPDADCIRVVMDNLNTHQRYAFNEHLPPEEARRLLSKLEFHFTPEHGSWLNMAEIEFSSLWTECLNRRIPDAATLRAEVAAWERTRNEEDSAIDWQFTTDDARIKLRQLYPANQD</sequence>
<feature type="domain" description="Tc1-like transposase DDE" evidence="1">
    <location>
        <begin position="185"/>
        <end position="337"/>
    </location>
</feature>
<dbReference type="InterPro" id="IPR009057">
    <property type="entry name" value="Homeodomain-like_sf"/>
</dbReference>
<gene>
    <name evidence="2" type="ORF">KM295_13595</name>
</gene>
<accession>A0A9R1D7B7</accession>
<protein>
    <submittedName>
        <fullName evidence="2">IS630 family transposase</fullName>
    </submittedName>
</protein>
<dbReference type="EMBL" id="JAHLKM010000026">
    <property type="protein sequence ID" value="MCQ4334492.1"/>
    <property type="molecule type" value="Genomic_DNA"/>
</dbReference>
<dbReference type="Proteomes" id="UP001139494">
    <property type="component" value="Unassembled WGS sequence"/>
</dbReference>
<evidence type="ECO:0000313" key="3">
    <source>
        <dbReference type="Proteomes" id="UP001139494"/>
    </source>
</evidence>
<name>A0A9R1D7B7_9EURY</name>
<dbReference type="RefSeq" id="WP_256030536.1">
    <property type="nucleotide sequence ID" value="NZ_JAHLKM010000026.1"/>
</dbReference>
<reference evidence="2" key="1">
    <citation type="journal article" date="2023" name="Front. Microbiol.">
        <title>Genomic-based phylogenetic and metabolic analyses of the genus Natronomonas, and description of Natronomonas aquatica sp. nov.</title>
        <authorList>
            <person name="Garcia-Roldan A."/>
            <person name="Duran-Viseras A."/>
            <person name="de la Haba R.R."/>
            <person name="Corral P."/>
            <person name="Sanchez-Porro C."/>
            <person name="Ventosa A."/>
        </authorList>
    </citation>
    <scope>NUCLEOTIDE SEQUENCE</scope>
    <source>
        <strain evidence="2">F2-12</strain>
    </source>
</reference>